<dbReference type="EMBL" id="QFOD01000014">
    <property type="protein sequence ID" value="PZP30432.1"/>
    <property type="molecule type" value="Genomic_DNA"/>
</dbReference>
<dbReference type="InterPro" id="IPR008861">
    <property type="entry name" value="GpX-like"/>
</dbReference>
<dbReference type="Proteomes" id="UP000249633">
    <property type="component" value="Unassembled WGS sequence"/>
</dbReference>
<sequence>MQVRTLQHDTVDALCWRHLGRTDGVVAETLRLNPGLSAQGPLLPAGLAVDLPEPAPATRPMVQLWT</sequence>
<dbReference type="AlphaFoldDB" id="A0A2W5FHH4"/>
<dbReference type="Pfam" id="PF05489">
    <property type="entry name" value="Phage_tail_X"/>
    <property type="match status" value="1"/>
</dbReference>
<evidence type="ECO:0000313" key="1">
    <source>
        <dbReference type="EMBL" id="PZP30432.1"/>
    </source>
</evidence>
<reference evidence="1 2" key="1">
    <citation type="submission" date="2017-08" db="EMBL/GenBank/DDBJ databases">
        <title>Infants hospitalized years apart are colonized by the same room-sourced microbial strains.</title>
        <authorList>
            <person name="Brooks B."/>
            <person name="Olm M.R."/>
            <person name="Firek B.A."/>
            <person name="Baker R."/>
            <person name="Thomas B.C."/>
            <person name="Morowitz M.J."/>
            <person name="Banfield J.F."/>
        </authorList>
    </citation>
    <scope>NUCLEOTIDE SEQUENCE [LARGE SCALE GENOMIC DNA]</scope>
    <source>
        <strain evidence="1">S2_012_000_R2_81</strain>
    </source>
</reference>
<evidence type="ECO:0000313" key="2">
    <source>
        <dbReference type="Proteomes" id="UP000249633"/>
    </source>
</evidence>
<proteinExistence type="predicted"/>
<protein>
    <submittedName>
        <fullName evidence="1">Phage tail protein</fullName>
    </submittedName>
</protein>
<gene>
    <name evidence="1" type="ORF">DI603_15015</name>
</gene>
<comment type="caution">
    <text evidence="1">The sequence shown here is derived from an EMBL/GenBank/DDBJ whole genome shotgun (WGS) entry which is preliminary data.</text>
</comment>
<organism evidence="1 2">
    <name type="scientific">Roseateles depolymerans</name>
    <dbReference type="NCBI Taxonomy" id="76731"/>
    <lineage>
        <taxon>Bacteria</taxon>
        <taxon>Pseudomonadati</taxon>
        <taxon>Pseudomonadota</taxon>
        <taxon>Betaproteobacteria</taxon>
        <taxon>Burkholderiales</taxon>
        <taxon>Sphaerotilaceae</taxon>
        <taxon>Roseateles</taxon>
    </lineage>
</organism>
<name>A0A2W5FHH4_9BURK</name>
<accession>A0A2W5FHH4</accession>